<dbReference type="GO" id="GO:0008270">
    <property type="term" value="F:zinc ion binding"/>
    <property type="evidence" value="ECO:0007669"/>
    <property type="project" value="InterPro"/>
</dbReference>
<feature type="region of interest" description="Disordered" evidence="1">
    <location>
        <begin position="419"/>
        <end position="452"/>
    </location>
</feature>
<dbReference type="EMBL" id="FQZK01000002">
    <property type="protein sequence ID" value="SHI89990.1"/>
    <property type="molecule type" value="Genomic_DNA"/>
</dbReference>
<dbReference type="OrthoDB" id="3432470at2"/>
<sequence>MTDHEEKTLPPDGRTPLGTALRDAVDAVEHALRRPGDDAAVLDALTLVHRHVDALQHRALTALARVHANGNLLDIGGQRTMAAWMTHAYGIPARRAKDMELLAEQLHHRRLPQTARSLTDGELSLGEAIAIAKQADKAAATHAEHPRHDAGDDDTTTRNDICATVEAAILRAKADSGVISVARIHRLGGRILASLTPDHLENDHAWAQAGRGARLTTRDAGTFHFEAWGPVADASRLLACLDSYTPPPSADAAVPGDTKAERTYEAFATAMGVAHSHHTCAGIDTPVVHLDVLVPDTVLAGNTTAGAAVTDTGRVLPVSVLREWLTRSAIRPLFVNEDGVVAHVGERRRLASSALRAAAFKGHSGCAWKGGCDRPLRSCQADHIVEFFQGGPTRADNLQPLCSMHNRLKHRRALARDRHRYWAGRTSPAHRNTRGPEPVPPAAPERSEDAFS</sequence>
<dbReference type="CDD" id="cd00085">
    <property type="entry name" value="HNHc"/>
    <property type="match status" value="1"/>
</dbReference>
<feature type="domain" description="HNH nuclease" evidence="2">
    <location>
        <begin position="356"/>
        <end position="407"/>
    </location>
</feature>
<proteinExistence type="predicted"/>
<keyword evidence="4" id="KW-1185">Reference proteome</keyword>
<dbReference type="AlphaFoldDB" id="A0A1M6EX38"/>
<keyword evidence="3" id="KW-0255">Endonuclease</keyword>
<protein>
    <submittedName>
        <fullName evidence="3">HNH endonuclease</fullName>
    </submittedName>
</protein>
<dbReference type="InterPro" id="IPR003615">
    <property type="entry name" value="HNH_nuc"/>
</dbReference>
<dbReference type="SMART" id="SM00507">
    <property type="entry name" value="HNHc"/>
    <property type="match status" value="1"/>
</dbReference>
<evidence type="ECO:0000313" key="3">
    <source>
        <dbReference type="EMBL" id="SHI89990.1"/>
    </source>
</evidence>
<keyword evidence="3" id="KW-0378">Hydrolase</keyword>
<keyword evidence="3" id="KW-0540">Nuclease</keyword>
<dbReference type="RefSeq" id="WP_073376382.1">
    <property type="nucleotide sequence ID" value="NZ_FQZK01000002.1"/>
</dbReference>
<evidence type="ECO:0000313" key="4">
    <source>
        <dbReference type="Proteomes" id="UP000184452"/>
    </source>
</evidence>
<evidence type="ECO:0000259" key="2">
    <source>
        <dbReference type="SMART" id="SM00507"/>
    </source>
</evidence>
<dbReference type="STRING" id="758803.SAMN05421803_102444"/>
<dbReference type="Gene3D" id="1.10.30.50">
    <property type="match status" value="1"/>
</dbReference>
<evidence type="ECO:0000256" key="1">
    <source>
        <dbReference type="SAM" id="MobiDB-lite"/>
    </source>
</evidence>
<dbReference type="GO" id="GO:0004519">
    <property type="term" value="F:endonuclease activity"/>
    <property type="evidence" value="ECO:0007669"/>
    <property type="project" value="UniProtKB-KW"/>
</dbReference>
<name>A0A1M6EX38_9ACTN</name>
<dbReference type="GO" id="GO:0003676">
    <property type="term" value="F:nucleic acid binding"/>
    <property type="evidence" value="ECO:0007669"/>
    <property type="project" value="InterPro"/>
</dbReference>
<accession>A0A1M6EX38</accession>
<organism evidence="3 4">
    <name type="scientific">Nocardiopsis flavescens</name>
    <dbReference type="NCBI Taxonomy" id="758803"/>
    <lineage>
        <taxon>Bacteria</taxon>
        <taxon>Bacillati</taxon>
        <taxon>Actinomycetota</taxon>
        <taxon>Actinomycetes</taxon>
        <taxon>Streptosporangiales</taxon>
        <taxon>Nocardiopsidaceae</taxon>
        <taxon>Nocardiopsis</taxon>
    </lineage>
</organism>
<reference evidence="3 4" key="1">
    <citation type="submission" date="2016-11" db="EMBL/GenBank/DDBJ databases">
        <authorList>
            <person name="Jaros S."/>
            <person name="Januszkiewicz K."/>
            <person name="Wedrychowicz H."/>
        </authorList>
    </citation>
    <scope>NUCLEOTIDE SEQUENCE [LARGE SCALE GENOMIC DNA]</scope>
    <source>
        <strain evidence="3 4">CGMCC 4.5723</strain>
    </source>
</reference>
<gene>
    <name evidence="3" type="ORF">SAMN05421803_102444</name>
</gene>
<dbReference type="Pfam" id="PF01844">
    <property type="entry name" value="HNH"/>
    <property type="match status" value="1"/>
</dbReference>
<dbReference type="Proteomes" id="UP000184452">
    <property type="component" value="Unassembled WGS sequence"/>
</dbReference>
<dbReference type="InterPro" id="IPR002711">
    <property type="entry name" value="HNH"/>
</dbReference>